<reference evidence="2" key="2">
    <citation type="submission" date="2020-11" db="EMBL/GenBank/DDBJ databases">
        <authorList>
            <person name="McCartney M.A."/>
            <person name="Auch B."/>
            <person name="Kono T."/>
            <person name="Mallez S."/>
            <person name="Becker A."/>
            <person name="Gohl D.M."/>
            <person name="Silverstein K.A.T."/>
            <person name="Koren S."/>
            <person name="Bechman K.B."/>
            <person name="Herman A."/>
            <person name="Abrahante J.E."/>
            <person name="Garbe J."/>
        </authorList>
    </citation>
    <scope>NUCLEOTIDE SEQUENCE</scope>
    <source>
        <strain evidence="2">Duluth1</strain>
        <tissue evidence="2">Whole animal</tissue>
    </source>
</reference>
<dbReference type="EMBL" id="JAIWYP010000001">
    <property type="protein sequence ID" value="KAH3891736.1"/>
    <property type="molecule type" value="Genomic_DNA"/>
</dbReference>
<proteinExistence type="predicted"/>
<comment type="caution">
    <text evidence="2">The sequence shown here is derived from an EMBL/GenBank/DDBJ whole genome shotgun (WGS) entry which is preliminary data.</text>
</comment>
<feature type="compositionally biased region" description="Polar residues" evidence="1">
    <location>
        <begin position="13"/>
        <end position="23"/>
    </location>
</feature>
<dbReference type="Proteomes" id="UP000828390">
    <property type="component" value="Unassembled WGS sequence"/>
</dbReference>
<feature type="region of interest" description="Disordered" evidence="1">
    <location>
        <begin position="13"/>
        <end position="35"/>
    </location>
</feature>
<evidence type="ECO:0000313" key="3">
    <source>
        <dbReference type="Proteomes" id="UP000828390"/>
    </source>
</evidence>
<dbReference type="AlphaFoldDB" id="A0A9D4S4U9"/>
<evidence type="ECO:0000313" key="2">
    <source>
        <dbReference type="EMBL" id="KAH3891736.1"/>
    </source>
</evidence>
<gene>
    <name evidence="2" type="ORF">DPMN_015843</name>
</gene>
<evidence type="ECO:0000256" key="1">
    <source>
        <dbReference type="SAM" id="MobiDB-lite"/>
    </source>
</evidence>
<organism evidence="2 3">
    <name type="scientific">Dreissena polymorpha</name>
    <name type="common">Zebra mussel</name>
    <name type="synonym">Mytilus polymorpha</name>
    <dbReference type="NCBI Taxonomy" id="45954"/>
    <lineage>
        <taxon>Eukaryota</taxon>
        <taxon>Metazoa</taxon>
        <taxon>Spiralia</taxon>
        <taxon>Lophotrochozoa</taxon>
        <taxon>Mollusca</taxon>
        <taxon>Bivalvia</taxon>
        <taxon>Autobranchia</taxon>
        <taxon>Heteroconchia</taxon>
        <taxon>Euheterodonta</taxon>
        <taxon>Imparidentia</taxon>
        <taxon>Neoheterodontei</taxon>
        <taxon>Myida</taxon>
        <taxon>Dreissenoidea</taxon>
        <taxon>Dreissenidae</taxon>
        <taxon>Dreissena</taxon>
    </lineage>
</organism>
<name>A0A9D4S4U9_DREPO</name>
<sequence length="94" mass="10691">MRIFASVCKHDSWQSNDVPNNSPYPDHATTDGHGTVQSALGTLESHHTKYPAGDIDAQTFLLPTMRPGQRFIWLRQAAGECTRVYARHQRTQRR</sequence>
<keyword evidence="3" id="KW-1185">Reference proteome</keyword>
<accession>A0A9D4S4U9</accession>
<reference evidence="2" key="1">
    <citation type="journal article" date="2019" name="bioRxiv">
        <title>The Genome of the Zebra Mussel, Dreissena polymorpha: A Resource for Invasive Species Research.</title>
        <authorList>
            <person name="McCartney M.A."/>
            <person name="Auch B."/>
            <person name="Kono T."/>
            <person name="Mallez S."/>
            <person name="Zhang Y."/>
            <person name="Obille A."/>
            <person name="Becker A."/>
            <person name="Abrahante J.E."/>
            <person name="Garbe J."/>
            <person name="Badalamenti J.P."/>
            <person name="Herman A."/>
            <person name="Mangelson H."/>
            <person name="Liachko I."/>
            <person name="Sullivan S."/>
            <person name="Sone E.D."/>
            <person name="Koren S."/>
            <person name="Silverstein K.A.T."/>
            <person name="Beckman K.B."/>
            <person name="Gohl D.M."/>
        </authorList>
    </citation>
    <scope>NUCLEOTIDE SEQUENCE</scope>
    <source>
        <strain evidence="2">Duluth1</strain>
        <tissue evidence="2">Whole animal</tissue>
    </source>
</reference>
<protein>
    <submittedName>
        <fullName evidence="2">Uncharacterized protein</fullName>
    </submittedName>
</protein>